<protein>
    <recommendedName>
        <fullName evidence="2">Tail specific protease domain-containing protein</fullName>
    </recommendedName>
</protein>
<dbReference type="EMBL" id="QCYK01000002">
    <property type="protein sequence ID" value="PUZ25179.1"/>
    <property type="molecule type" value="Genomic_DNA"/>
</dbReference>
<dbReference type="RefSeq" id="WP_108687017.1">
    <property type="nucleotide sequence ID" value="NZ_QCYK01000002.1"/>
</dbReference>
<dbReference type="GO" id="GO:0007165">
    <property type="term" value="P:signal transduction"/>
    <property type="evidence" value="ECO:0007669"/>
    <property type="project" value="TreeGrafter"/>
</dbReference>
<dbReference type="Gene3D" id="3.90.226.10">
    <property type="entry name" value="2-enoyl-CoA Hydratase, Chain A, domain 1"/>
    <property type="match status" value="1"/>
</dbReference>
<name>A0A2T7BFW7_9BACT</name>
<dbReference type="InterPro" id="IPR036034">
    <property type="entry name" value="PDZ_sf"/>
</dbReference>
<dbReference type="SMART" id="SM00245">
    <property type="entry name" value="TSPc"/>
    <property type="match status" value="1"/>
</dbReference>
<keyword evidence="4" id="KW-1185">Reference proteome</keyword>
<dbReference type="GO" id="GO:0004175">
    <property type="term" value="F:endopeptidase activity"/>
    <property type="evidence" value="ECO:0007669"/>
    <property type="project" value="TreeGrafter"/>
</dbReference>
<dbReference type="InterPro" id="IPR041489">
    <property type="entry name" value="PDZ_6"/>
</dbReference>
<dbReference type="Pfam" id="PF17820">
    <property type="entry name" value="PDZ_6"/>
    <property type="match status" value="1"/>
</dbReference>
<evidence type="ECO:0000256" key="1">
    <source>
        <dbReference type="SAM" id="MobiDB-lite"/>
    </source>
</evidence>
<dbReference type="InterPro" id="IPR041613">
    <property type="entry name" value="Pept_S41_N"/>
</dbReference>
<comment type="caution">
    <text evidence="3">The sequence shown here is derived from an EMBL/GenBank/DDBJ whole genome shotgun (WGS) entry which is preliminary data.</text>
</comment>
<dbReference type="Pfam" id="PF18294">
    <property type="entry name" value="Pept_S41_N"/>
    <property type="match status" value="1"/>
</dbReference>
<dbReference type="AlphaFoldDB" id="A0A2T7BFW7"/>
<feature type="region of interest" description="Disordered" evidence="1">
    <location>
        <begin position="416"/>
        <end position="437"/>
    </location>
</feature>
<organism evidence="3 4">
    <name type="scientific">Chitinophaga parva</name>
    <dbReference type="NCBI Taxonomy" id="2169414"/>
    <lineage>
        <taxon>Bacteria</taxon>
        <taxon>Pseudomonadati</taxon>
        <taxon>Bacteroidota</taxon>
        <taxon>Chitinophagia</taxon>
        <taxon>Chitinophagales</taxon>
        <taxon>Chitinophagaceae</taxon>
        <taxon>Chitinophaga</taxon>
    </lineage>
</organism>
<dbReference type="PANTHER" id="PTHR32060">
    <property type="entry name" value="TAIL-SPECIFIC PROTEASE"/>
    <property type="match status" value="1"/>
</dbReference>
<dbReference type="SUPFAM" id="SSF52096">
    <property type="entry name" value="ClpP/crotonase"/>
    <property type="match status" value="1"/>
</dbReference>
<evidence type="ECO:0000259" key="2">
    <source>
        <dbReference type="SMART" id="SM00245"/>
    </source>
</evidence>
<evidence type="ECO:0000313" key="3">
    <source>
        <dbReference type="EMBL" id="PUZ25179.1"/>
    </source>
</evidence>
<dbReference type="CDD" id="cd07561">
    <property type="entry name" value="Peptidase_S41_CPP_like"/>
    <property type="match status" value="1"/>
</dbReference>
<dbReference type="Proteomes" id="UP000244450">
    <property type="component" value="Unassembled WGS sequence"/>
</dbReference>
<proteinExistence type="predicted"/>
<dbReference type="GO" id="GO:0030288">
    <property type="term" value="C:outer membrane-bounded periplasmic space"/>
    <property type="evidence" value="ECO:0007669"/>
    <property type="project" value="TreeGrafter"/>
</dbReference>
<accession>A0A2T7BFW7</accession>
<dbReference type="OrthoDB" id="7168509at2"/>
<dbReference type="SUPFAM" id="SSF50156">
    <property type="entry name" value="PDZ domain-like"/>
    <property type="match status" value="1"/>
</dbReference>
<dbReference type="GO" id="GO:0008236">
    <property type="term" value="F:serine-type peptidase activity"/>
    <property type="evidence" value="ECO:0007669"/>
    <property type="project" value="InterPro"/>
</dbReference>
<dbReference type="PANTHER" id="PTHR32060:SF30">
    <property type="entry name" value="CARBOXY-TERMINAL PROCESSING PROTEASE CTPA"/>
    <property type="match status" value="1"/>
</dbReference>
<dbReference type="Gene3D" id="2.30.42.10">
    <property type="match status" value="1"/>
</dbReference>
<gene>
    <name evidence="3" type="ORF">DCC81_12790</name>
</gene>
<evidence type="ECO:0000313" key="4">
    <source>
        <dbReference type="Proteomes" id="UP000244450"/>
    </source>
</evidence>
<sequence>MRIPRCSWLGLLVLAACQKKDIVAPVPTGPVTQAEVNKWVLDSMRYYYLWNDGLPGKADTTLSPLNWFATLRRSDDPFSLLYNSTDPSTLQRYFLYTYGIDFSVISWPAAPGGALGVIKQVVPGGAAAMAGLQRGQMFTHINGTALTTSNAAALSDAWLGGTQVTLKRADSTTVDVYLAGNYEYPVYHTLLQSGGKKVGYVFYDAFNDDLNNSLVATFSDLKTAGVQELVLDLRYNTGGSLSAAAVLTALIAPNVNANTNFLQLSGNGHLGTRSSSFANIMAYPERGQAPVFSNVQPAQLALPRVFILTTHKTISAAELTINCLKAYTQVIQIGETTYGKDKAAIVITDQRSVKRLNWVLEPLTYRLLNAKGSGGYTAGIAPQYVLDEMGSLPLRAFGDPADPLLAKALGLISGNGRSGSPATPQGPPAIYTPSAPHTQLIVPAREH</sequence>
<dbReference type="Gene3D" id="3.30.750.170">
    <property type="match status" value="1"/>
</dbReference>
<reference evidence="3 4" key="1">
    <citation type="submission" date="2018-04" db="EMBL/GenBank/DDBJ databases">
        <title>Chitinophaga fuyangensis sp. nov., isolated from soil in a chemical factory.</title>
        <authorList>
            <person name="Chen K."/>
        </authorList>
    </citation>
    <scope>NUCLEOTIDE SEQUENCE [LARGE SCALE GENOMIC DNA]</scope>
    <source>
        <strain evidence="3 4">LY-1</strain>
    </source>
</reference>
<dbReference type="Pfam" id="PF03572">
    <property type="entry name" value="Peptidase_S41"/>
    <property type="match status" value="1"/>
</dbReference>
<feature type="domain" description="Tail specific protease" evidence="2">
    <location>
        <begin position="171"/>
        <end position="387"/>
    </location>
</feature>
<dbReference type="InterPro" id="IPR029045">
    <property type="entry name" value="ClpP/crotonase-like_dom_sf"/>
</dbReference>
<dbReference type="GO" id="GO:0006508">
    <property type="term" value="P:proteolysis"/>
    <property type="evidence" value="ECO:0007669"/>
    <property type="project" value="InterPro"/>
</dbReference>
<dbReference type="PROSITE" id="PS51257">
    <property type="entry name" value="PROKAR_LIPOPROTEIN"/>
    <property type="match status" value="1"/>
</dbReference>
<dbReference type="InterPro" id="IPR005151">
    <property type="entry name" value="Tail-specific_protease"/>
</dbReference>